<dbReference type="CDD" id="cd00310">
    <property type="entry name" value="ATP-synt_Fo_a_6"/>
    <property type="match status" value="1"/>
</dbReference>
<sequence length="241" mass="26753">MGSHLLGAINVPIGEHLTAGPLNIDTMYTTTIAVIVVIGLGLWARSKMTSGEPGKVQLVWESVAGFIGDQAEGALGPNAREVVPWGITIFMLVLVADWIEILPGIFHGKDYLPSPSADVNFCYALGITVWLVTNFAGIRARAKRTGSWGKGYVQWLKMFFEPLHFVEHITRWLTLALRLFGNIFAGSIMIALLLAFPVYFFPATIGFTVVWKLFDMFIGVVQAFIFALLTILYWQFNVETH</sequence>
<dbReference type="HAMAP" id="MF_01393">
    <property type="entry name" value="ATP_synth_a_bact"/>
    <property type="match status" value="1"/>
</dbReference>
<evidence type="ECO:0000256" key="8">
    <source>
        <dbReference type="ARBA" id="ARBA00023065"/>
    </source>
</evidence>
<dbReference type="PANTHER" id="PTHR42823">
    <property type="entry name" value="ATP SYNTHASE SUBUNIT A, CHLOROPLASTIC"/>
    <property type="match status" value="1"/>
</dbReference>
<feature type="transmembrane region" description="Helical" evidence="11">
    <location>
        <begin position="213"/>
        <end position="234"/>
    </location>
</feature>
<dbReference type="InterPro" id="IPR023011">
    <property type="entry name" value="ATP_synth_F0_asu_AS"/>
</dbReference>
<comment type="subcellular location">
    <subcellularLocation>
        <location evidence="11 12">Cell membrane</location>
        <topology evidence="11 12">Multi-pass membrane protein</topology>
    </subcellularLocation>
    <subcellularLocation>
        <location evidence="1">Membrane</location>
        <topology evidence="1">Multi-pass membrane protein</topology>
    </subcellularLocation>
</comment>
<evidence type="ECO:0000313" key="13">
    <source>
        <dbReference type="EMBL" id="MST34636.1"/>
    </source>
</evidence>
<evidence type="ECO:0000256" key="5">
    <source>
        <dbReference type="ARBA" id="ARBA00022692"/>
    </source>
</evidence>
<keyword evidence="14" id="KW-1185">Reference proteome</keyword>
<dbReference type="NCBIfam" id="TIGR01131">
    <property type="entry name" value="ATP_synt_6_or_A"/>
    <property type="match status" value="1"/>
</dbReference>
<keyword evidence="7 11" id="KW-1133">Transmembrane helix</keyword>
<feature type="transmembrane region" description="Helical" evidence="11">
    <location>
        <begin position="82"/>
        <end position="101"/>
    </location>
</feature>
<keyword evidence="8 11" id="KW-0406">Ion transport</keyword>
<evidence type="ECO:0000256" key="11">
    <source>
        <dbReference type="HAMAP-Rule" id="MF_01393"/>
    </source>
</evidence>
<keyword evidence="6 11" id="KW-0375">Hydrogen ion transport</keyword>
<accession>A0ABW9QYB9</accession>
<keyword evidence="5 11" id="KW-0812">Transmembrane</keyword>
<keyword evidence="10 11" id="KW-0066">ATP synthesis</keyword>
<comment type="similarity">
    <text evidence="2 11 12">Belongs to the ATPase A chain family.</text>
</comment>
<dbReference type="SUPFAM" id="SSF81336">
    <property type="entry name" value="F1F0 ATP synthase subunit A"/>
    <property type="match status" value="1"/>
</dbReference>
<evidence type="ECO:0000256" key="2">
    <source>
        <dbReference type="ARBA" id="ARBA00006810"/>
    </source>
</evidence>
<feature type="transmembrane region" description="Helical" evidence="11">
    <location>
        <begin position="26"/>
        <end position="44"/>
    </location>
</feature>
<proteinExistence type="inferred from homology"/>
<dbReference type="PRINTS" id="PR00123">
    <property type="entry name" value="ATPASEA"/>
</dbReference>
<evidence type="ECO:0000256" key="3">
    <source>
        <dbReference type="ARBA" id="ARBA00022448"/>
    </source>
</evidence>
<evidence type="ECO:0000256" key="12">
    <source>
        <dbReference type="RuleBase" id="RU000483"/>
    </source>
</evidence>
<feature type="transmembrane region" description="Helical" evidence="11">
    <location>
        <begin position="121"/>
        <end position="140"/>
    </location>
</feature>
<comment type="function">
    <text evidence="11 12">Key component of the proton channel; it plays a direct role in the translocation of protons across the membrane.</text>
</comment>
<evidence type="ECO:0000256" key="4">
    <source>
        <dbReference type="ARBA" id="ARBA00022547"/>
    </source>
</evidence>
<evidence type="ECO:0000313" key="14">
    <source>
        <dbReference type="Proteomes" id="UP000437736"/>
    </source>
</evidence>
<organism evidence="13 14">
    <name type="scientific">Acidiferrimicrobium australe</name>
    <dbReference type="NCBI Taxonomy" id="2664430"/>
    <lineage>
        <taxon>Bacteria</taxon>
        <taxon>Bacillati</taxon>
        <taxon>Actinomycetota</taxon>
        <taxon>Acidimicrobiia</taxon>
        <taxon>Acidimicrobiales</taxon>
        <taxon>Acidimicrobiaceae</taxon>
        <taxon>Acidiferrimicrobium</taxon>
    </lineage>
</organism>
<keyword evidence="4 11" id="KW-0138">CF(0)</keyword>
<gene>
    <name evidence="11 13" type="primary">atpB</name>
    <name evidence="13" type="ORF">GHK86_18145</name>
</gene>
<evidence type="ECO:0000256" key="7">
    <source>
        <dbReference type="ARBA" id="ARBA00022989"/>
    </source>
</evidence>
<evidence type="ECO:0000256" key="10">
    <source>
        <dbReference type="ARBA" id="ARBA00023310"/>
    </source>
</evidence>
<evidence type="ECO:0000256" key="9">
    <source>
        <dbReference type="ARBA" id="ARBA00023136"/>
    </source>
</evidence>
<dbReference type="PROSITE" id="PS00449">
    <property type="entry name" value="ATPASE_A"/>
    <property type="match status" value="1"/>
</dbReference>
<dbReference type="Pfam" id="PF00119">
    <property type="entry name" value="ATP-synt_A"/>
    <property type="match status" value="1"/>
</dbReference>
<evidence type="ECO:0000256" key="6">
    <source>
        <dbReference type="ARBA" id="ARBA00022781"/>
    </source>
</evidence>
<name>A0ABW9QYB9_9ACTN</name>
<keyword evidence="9 11" id="KW-0472">Membrane</keyword>
<dbReference type="Gene3D" id="1.20.120.220">
    <property type="entry name" value="ATP synthase, F0 complex, subunit A"/>
    <property type="match status" value="1"/>
</dbReference>
<dbReference type="PANTHER" id="PTHR42823:SF3">
    <property type="entry name" value="ATP SYNTHASE SUBUNIT A, CHLOROPLASTIC"/>
    <property type="match status" value="1"/>
</dbReference>
<dbReference type="InterPro" id="IPR045082">
    <property type="entry name" value="ATP_syn_F0_a_bact/chloroplast"/>
</dbReference>
<reference evidence="13 14" key="1">
    <citation type="submission" date="2019-11" db="EMBL/GenBank/DDBJ databases">
        <title>Acidiferrimicrobium australis gen. nov., sp. nov., an acidophilic and obligately heterotrophic, member of the Actinobacteria that catalyses dissimilatory oxido- reduction of iron isolated from metal-rich acidic water in Chile.</title>
        <authorList>
            <person name="Gonzalez D."/>
            <person name="Huber K."/>
            <person name="Hedrich S."/>
            <person name="Rojas-Villalobos C."/>
            <person name="Quatrini R."/>
            <person name="Dinamarca M.A."/>
            <person name="Schwarz A."/>
            <person name="Canales C."/>
            <person name="Nancucheo I."/>
        </authorList>
    </citation>
    <scope>NUCLEOTIDE SEQUENCE [LARGE SCALE GENOMIC DNA]</scope>
    <source>
        <strain evidence="13 14">USS-CCA1</strain>
    </source>
</reference>
<dbReference type="EMBL" id="WJHE01001118">
    <property type="protein sequence ID" value="MST34636.1"/>
    <property type="molecule type" value="Genomic_DNA"/>
</dbReference>
<keyword evidence="3 11" id="KW-0813">Transport</keyword>
<evidence type="ECO:0000256" key="1">
    <source>
        <dbReference type="ARBA" id="ARBA00004141"/>
    </source>
</evidence>
<comment type="caution">
    <text evidence="13">The sequence shown here is derived from an EMBL/GenBank/DDBJ whole genome shotgun (WGS) entry which is preliminary data.</text>
</comment>
<dbReference type="Proteomes" id="UP000437736">
    <property type="component" value="Unassembled WGS sequence"/>
</dbReference>
<protein>
    <recommendedName>
        <fullName evidence="11 12">ATP synthase subunit a</fullName>
    </recommendedName>
    <alternativeName>
        <fullName evidence="11">ATP synthase F0 sector subunit a</fullName>
    </alternativeName>
    <alternativeName>
        <fullName evidence="11">F-ATPase subunit 6</fullName>
    </alternativeName>
</protein>
<keyword evidence="11" id="KW-1003">Cell membrane</keyword>
<dbReference type="InterPro" id="IPR035908">
    <property type="entry name" value="F0_ATP_A_sf"/>
</dbReference>
<dbReference type="InterPro" id="IPR000568">
    <property type="entry name" value="ATP_synth_F0_asu"/>
</dbReference>
<feature type="transmembrane region" description="Helical" evidence="11">
    <location>
        <begin position="179"/>
        <end position="201"/>
    </location>
</feature>